<dbReference type="Pfam" id="PF00378">
    <property type="entry name" value="ECH_1"/>
    <property type="match status" value="1"/>
</dbReference>
<dbReference type="SUPFAM" id="SSF52096">
    <property type="entry name" value="ClpP/crotonase"/>
    <property type="match status" value="1"/>
</dbReference>
<dbReference type="Gene3D" id="3.90.226.10">
    <property type="entry name" value="2-enoyl-CoA Hydratase, Chain A, domain 1"/>
    <property type="match status" value="1"/>
</dbReference>
<dbReference type="AlphaFoldDB" id="A0A383TWF7"/>
<keyword evidence="2" id="KW-0456">Lyase</keyword>
<sequence>MDSYVSTQIKNGIATLEFFHEKSNSFPFSQLKKLKKTLEELGDEDDVRLIILKSKGERVFCAGASFDELLTIDNAEAGEAFFSGFAEAIIAMKDCPKFIIGHVEGKVVGGGVGLVAGCDYALAHENASIRLSELSIGIGPFVIEPAISRKIGINAFSELTLNPKDWMSASWAKEKGLYNRVFSASSDLEKSCAEFAEQLSAYSPEAMRNLKSILWENAKDWDKIMPQRAKMSGQLVLSDFTKETLKKFKNA</sequence>
<dbReference type="InterPro" id="IPR029045">
    <property type="entry name" value="ClpP/crotonase-like_dom_sf"/>
</dbReference>
<gene>
    <name evidence="2" type="primary">pksH</name>
    <name evidence="2" type="ORF">SAMEA104719789_00423</name>
</gene>
<dbReference type="InterPro" id="IPR051683">
    <property type="entry name" value="Enoyl-CoA_Hydratase/Isomerase"/>
</dbReference>
<protein>
    <submittedName>
        <fullName evidence="2">Probable polyketide biosynthesis enoyl-CoA hydratase pksH</fullName>
        <ecNumber evidence="2">4.2.1.-</ecNumber>
    </submittedName>
</protein>
<name>A0A383TWF7_9FLAO</name>
<evidence type="ECO:0000313" key="3">
    <source>
        <dbReference type="Proteomes" id="UP000262142"/>
    </source>
</evidence>
<dbReference type="PANTHER" id="PTHR42964">
    <property type="entry name" value="ENOYL-COA HYDRATASE"/>
    <property type="match status" value="1"/>
</dbReference>
<evidence type="ECO:0000313" key="2">
    <source>
        <dbReference type="EMBL" id="SZD71326.1"/>
    </source>
</evidence>
<dbReference type="EMBL" id="UNSC01000001">
    <property type="protein sequence ID" value="SZD71326.1"/>
    <property type="molecule type" value="Genomic_DNA"/>
</dbReference>
<dbReference type="PANTHER" id="PTHR42964:SF1">
    <property type="entry name" value="POLYKETIDE BIOSYNTHESIS ENOYL-COA HYDRATASE PKSH-RELATED"/>
    <property type="match status" value="1"/>
</dbReference>
<dbReference type="RefSeq" id="WP_119058917.1">
    <property type="nucleotide sequence ID" value="NZ_UNSC01000001.1"/>
</dbReference>
<proteinExistence type="inferred from homology"/>
<dbReference type="CDD" id="cd06558">
    <property type="entry name" value="crotonase-like"/>
    <property type="match status" value="1"/>
</dbReference>
<evidence type="ECO:0000256" key="1">
    <source>
        <dbReference type="ARBA" id="ARBA00005254"/>
    </source>
</evidence>
<dbReference type="OrthoDB" id="638407at2"/>
<reference evidence="2 3" key="1">
    <citation type="submission" date="2018-09" db="EMBL/GenBank/DDBJ databases">
        <authorList>
            <consortium name="Pathogen Informatics"/>
        </authorList>
    </citation>
    <scope>NUCLEOTIDE SEQUENCE [LARGE SCALE GENOMIC DNA]</scope>
    <source>
        <strain evidence="2 3">OH-22767</strain>
    </source>
</reference>
<dbReference type="InterPro" id="IPR001753">
    <property type="entry name" value="Enoyl-CoA_hydra/iso"/>
</dbReference>
<dbReference type="Proteomes" id="UP000262142">
    <property type="component" value="Unassembled WGS sequence"/>
</dbReference>
<organism evidence="2 3">
    <name type="scientific">Candidatus Ornithobacterium hominis</name>
    <dbReference type="NCBI Taxonomy" id="2497989"/>
    <lineage>
        <taxon>Bacteria</taxon>
        <taxon>Pseudomonadati</taxon>
        <taxon>Bacteroidota</taxon>
        <taxon>Flavobacteriia</taxon>
        <taxon>Flavobacteriales</taxon>
        <taxon>Weeksellaceae</taxon>
        <taxon>Ornithobacterium</taxon>
    </lineage>
</organism>
<dbReference type="EC" id="4.2.1.-" evidence="2"/>
<keyword evidence="3" id="KW-1185">Reference proteome</keyword>
<comment type="similarity">
    <text evidence="1">Belongs to the enoyl-CoA hydratase/isomerase family.</text>
</comment>
<dbReference type="GO" id="GO:0016829">
    <property type="term" value="F:lyase activity"/>
    <property type="evidence" value="ECO:0007669"/>
    <property type="project" value="UniProtKB-KW"/>
</dbReference>
<accession>A0A383TWF7</accession>